<reference evidence="1 2" key="2">
    <citation type="journal article" date="2017" name="Sci. Rep.">
        <title>Ant-infecting Ophiocordyceps genomes reveal a high diversity of potential behavioral manipulation genes and a possible major role for enterotoxins.</title>
        <authorList>
            <person name="de Bekker C."/>
            <person name="Ohm R.A."/>
            <person name="Evans H.C."/>
            <person name="Brachmann A."/>
            <person name="Hughes D.P."/>
        </authorList>
    </citation>
    <scope>NUCLEOTIDE SEQUENCE [LARGE SCALE GENOMIC DNA]</scope>
    <source>
        <strain evidence="1 2">SC16a</strain>
    </source>
</reference>
<reference evidence="1 2" key="1">
    <citation type="journal article" date="2015" name="BMC Genomics">
        <title>Gene expression during zombie ant biting behavior reflects the complexity underlying fungal parasitic behavioral manipulation.</title>
        <authorList>
            <person name="de Bekker C."/>
            <person name="Ohm R.A."/>
            <person name="Loreto R.G."/>
            <person name="Sebastian A."/>
            <person name="Albert I."/>
            <person name="Merrow M."/>
            <person name="Brachmann A."/>
            <person name="Hughes D.P."/>
        </authorList>
    </citation>
    <scope>NUCLEOTIDE SEQUENCE [LARGE SCALE GENOMIC DNA]</scope>
    <source>
        <strain evidence="1 2">SC16a</strain>
    </source>
</reference>
<gene>
    <name evidence="1" type="ORF">XA68_14183</name>
</gene>
<dbReference type="AlphaFoldDB" id="A0A2A9PN45"/>
<organism evidence="1 2">
    <name type="scientific">Ophiocordyceps unilateralis</name>
    <name type="common">Zombie-ant fungus</name>
    <name type="synonym">Torrubia unilateralis</name>
    <dbReference type="NCBI Taxonomy" id="268505"/>
    <lineage>
        <taxon>Eukaryota</taxon>
        <taxon>Fungi</taxon>
        <taxon>Dikarya</taxon>
        <taxon>Ascomycota</taxon>
        <taxon>Pezizomycotina</taxon>
        <taxon>Sordariomycetes</taxon>
        <taxon>Hypocreomycetidae</taxon>
        <taxon>Hypocreales</taxon>
        <taxon>Ophiocordycipitaceae</taxon>
        <taxon>Ophiocordyceps</taxon>
    </lineage>
</organism>
<keyword evidence="2" id="KW-1185">Reference proteome</keyword>
<sequence>MSAAQSSSPTSFRSLPNACEASVAALEFQFVVVRQFIEMGDSLSEAIAQSQTYNVEVPKFPTSLNAMAHGIMSMQKLRERISCSTEGLSFGRYASNPPTPIVPDSPYDHFKMPFSS</sequence>
<dbReference type="EMBL" id="LAZP02000033">
    <property type="protein sequence ID" value="PFH62323.1"/>
    <property type="molecule type" value="Genomic_DNA"/>
</dbReference>
<dbReference type="Proteomes" id="UP000037136">
    <property type="component" value="Unassembled WGS sequence"/>
</dbReference>
<evidence type="ECO:0000313" key="2">
    <source>
        <dbReference type="Proteomes" id="UP000037136"/>
    </source>
</evidence>
<evidence type="ECO:0000313" key="1">
    <source>
        <dbReference type="EMBL" id="PFH62323.1"/>
    </source>
</evidence>
<comment type="caution">
    <text evidence="1">The sequence shown here is derived from an EMBL/GenBank/DDBJ whole genome shotgun (WGS) entry which is preliminary data.</text>
</comment>
<accession>A0A2A9PN45</accession>
<proteinExistence type="predicted"/>
<protein>
    <submittedName>
        <fullName evidence="1">Uncharacterized protein</fullName>
    </submittedName>
</protein>
<name>A0A2A9PN45_OPHUN</name>